<dbReference type="AlphaFoldDB" id="A0A7W8ZQR8"/>
<dbReference type="SUPFAM" id="SSF55729">
    <property type="entry name" value="Acyl-CoA N-acyltransferases (Nat)"/>
    <property type="match status" value="1"/>
</dbReference>
<proteinExistence type="predicted"/>
<evidence type="ECO:0000313" key="1">
    <source>
        <dbReference type="EMBL" id="MBB5638456.1"/>
    </source>
</evidence>
<dbReference type="RefSeq" id="WP_183884271.1">
    <property type="nucleotide sequence ID" value="NZ_JACHCE010000008.1"/>
</dbReference>
<evidence type="ECO:0008006" key="3">
    <source>
        <dbReference type="Google" id="ProtNLM"/>
    </source>
</evidence>
<dbReference type="EMBL" id="JACHCE010000008">
    <property type="protein sequence ID" value="MBB5638456.1"/>
    <property type="molecule type" value="Genomic_DNA"/>
</dbReference>
<organism evidence="1 2">
    <name type="scientific">Pedobacter cryoconitis</name>
    <dbReference type="NCBI Taxonomy" id="188932"/>
    <lineage>
        <taxon>Bacteria</taxon>
        <taxon>Pseudomonadati</taxon>
        <taxon>Bacteroidota</taxon>
        <taxon>Sphingobacteriia</taxon>
        <taxon>Sphingobacteriales</taxon>
        <taxon>Sphingobacteriaceae</taxon>
        <taxon>Pedobacter</taxon>
    </lineage>
</organism>
<dbReference type="Proteomes" id="UP000537204">
    <property type="component" value="Unassembled WGS sequence"/>
</dbReference>
<sequence>MIIYQVKTPAMLSEFEVTTILKHWEVDDWLNFTLKEFNERFADSEFHLLTDKDSNILCVTRINFDFHLELNHVVYRVSELVGLVSVEKMKGHAKRLISDVVLNLKNRGVECIGFCESGLRPFYEKCGTPVLYDQAHYLKEKPLSEEFDHHTDDDILDITLSAHLRNLLTGLNKENIGYILFED</sequence>
<dbReference type="InterPro" id="IPR016181">
    <property type="entry name" value="Acyl_CoA_acyltransferase"/>
</dbReference>
<gene>
    <name evidence="1" type="ORF">HDE68_004385</name>
</gene>
<reference evidence="1 2" key="1">
    <citation type="submission" date="2020-08" db="EMBL/GenBank/DDBJ databases">
        <title>Genomic Encyclopedia of Type Strains, Phase IV (KMG-V): Genome sequencing to study the core and pangenomes of soil and plant-associated prokaryotes.</title>
        <authorList>
            <person name="Whitman W."/>
        </authorList>
    </citation>
    <scope>NUCLEOTIDE SEQUENCE [LARGE SCALE GENOMIC DNA]</scope>
    <source>
        <strain evidence="1 2">S3M1</strain>
    </source>
</reference>
<name>A0A7W8ZQR8_9SPHI</name>
<evidence type="ECO:0000313" key="2">
    <source>
        <dbReference type="Proteomes" id="UP000537204"/>
    </source>
</evidence>
<comment type="caution">
    <text evidence="1">The sequence shown here is derived from an EMBL/GenBank/DDBJ whole genome shotgun (WGS) entry which is preliminary data.</text>
</comment>
<accession>A0A7W8ZQR8</accession>
<protein>
    <recommendedName>
        <fullName evidence="3">N-acetyltransferase domain-containing protein</fullName>
    </recommendedName>
</protein>